<gene>
    <name evidence="4" type="ORF">LPMP_251350</name>
</gene>
<dbReference type="Proteomes" id="UP000063063">
    <property type="component" value="Chromosome 25"/>
</dbReference>
<dbReference type="eggNOG" id="ENOG502SW1I">
    <property type="taxonomic scope" value="Eukaryota"/>
</dbReference>
<feature type="domain" description="Kinetoplastid DICER KptA ADP-ribosyltransferase" evidence="2">
    <location>
        <begin position="304"/>
        <end position="500"/>
    </location>
</feature>
<organism evidence="4 5">
    <name type="scientific">Leishmania panamensis</name>
    <dbReference type="NCBI Taxonomy" id="5679"/>
    <lineage>
        <taxon>Eukaryota</taxon>
        <taxon>Discoba</taxon>
        <taxon>Euglenozoa</taxon>
        <taxon>Kinetoplastea</taxon>
        <taxon>Metakinetoplastina</taxon>
        <taxon>Trypanosomatida</taxon>
        <taxon>Trypanosomatidae</taxon>
        <taxon>Leishmaniinae</taxon>
        <taxon>Leishmania</taxon>
        <taxon>Leishmania guyanensis species complex</taxon>
    </lineage>
</organism>
<evidence type="ECO:0000313" key="4">
    <source>
        <dbReference type="EMBL" id="AIN98998.1"/>
    </source>
</evidence>
<dbReference type="GeneID" id="22575783"/>
<dbReference type="VEuPathDB" id="TriTrypDB:LPAL13_250019200"/>
<keyword evidence="5" id="KW-1185">Reference proteome</keyword>
<dbReference type="InterPro" id="IPR040545">
    <property type="entry name" value="DICER_HTH"/>
</dbReference>
<evidence type="ECO:0000313" key="5">
    <source>
        <dbReference type="Proteomes" id="UP000063063"/>
    </source>
</evidence>
<evidence type="ECO:0000259" key="2">
    <source>
        <dbReference type="Pfam" id="PF18176"/>
    </source>
</evidence>
<name>A0A088RSP5_LEIPA</name>
<protein>
    <submittedName>
        <fullName evidence="4">Kinetoplastid DICER endoribonuclease, putative</fullName>
    </submittedName>
</protein>
<feature type="region of interest" description="Disordered" evidence="1">
    <location>
        <begin position="686"/>
        <end position="733"/>
    </location>
</feature>
<dbReference type="RefSeq" id="XP_010699705.1">
    <property type="nucleotide sequence ID" value="XM_010701403.1"/>
</dbReference>
<sequence length="1330" mass="145080">MTTRPIVMEADSVTKRYHFRPPVEFGATSYNYTAQRRRGRFVIKMAAAMYLATLPAYDTPGKCAKAMSYLWSHHRLALEYLRRTQQHQTQAVRGAGARSYTSEELRVAEAKWKAHFGEQVLLPDGFQRSWDEIVPFFVQSIQELERDLALPNAQGDGTENGGLAVNTTASEEVEAAGQFLDLTKVHARALFVLYEKTVSHLRTVSVAKSSMGTLSTPEHQHLASRGWLPIHQILSEISPDLEGEPALKALLEWMRALDESQRGTIYVALLTPLNVLGKLQLLHDGDWSEGGVATVTAEMAEAAPVTHLRAAWGHKDADVAAAVIQEHTPVQLNSLVHLSEVDIGDSRAVPQPTDCHKDVARDKCTSGPSYSSWLEYVADVKVIRKEAAGASGRVYPQYRPMQVLIPEPVVDALCAPLQLVRLQYNTSTGTALTELIQRTRAHNTMLRGADGTVGSRGASGLAKVTFAELLALLQPPSGFCVAVFLAAMTGHAARLAFLPVSTEYFAAQDQAVSGWYMPVHMLRVSPRSANGEGRGSDSLTGAAMLPPSLMRGATAVAAPETTMNLFVCPCALTSGALWLGDEAAPATPTRSSFRPLQPPVGCVVDFDLLYGIHTDSKSGSKAVTVRRPQTERIVNLRIASLWDIWCWYGFQTASGGHLTATDADVTTPPQRLMVTERIGVVLGPKHHQPPPYLVSRGQGTEPPPSPTAEVVPREEGEEAFCQSDNNQSDRAPATDDAALLPVRVFLAENSETRIPVAAAESLASECSPLMHRLPWEFFPVAEAESTILRLDAVYRAELRCSCERWRSQYLELLRPLQRGGNEEEAVHGIRGSERSTVDARVEQQASWRACTAVSARERALWSGLSVWMKRLDHECALPSFSLLLPPDVVLGVSNTNKDARRLCSVGRKKALAALRRLVSTVDAPSLFYFNTEVPFIPPLNPEEHRMWVVENEAAWQPDTVVDASLFTSAASRGGGCWTIAAHPEVLLAAVRDEDGEEIVHMYVRQACVLLRSRTHRALAAVVEADLSTTRQSGVRDRHKEVLRLCRFSRPPTGPGGGNASHFGESLEELAVHAALRHGHSGCRITPLACDEIVLGAAWPAEYIVEYALLPPLQEALEVYCAKKRAEVEVTTARQLRADPDVGSAGASGVYNAMLIAAAPGAAALQVMMEDLHRELLLVLTDEAAMEVCEFYGDALVDYCAAVTTLSYRFASSNFSIWRGGNITDSSTNEALVESVLPAVLRRYWMSRRRICNSKRLADCVESLFGALVKSLWVYPLQRMVAHRAGEGASQLHSSIACGTARVGADAVVPPDADMLVYVASALLELLSGGH</sequence>
<dbReference type="OrthoDB" id="272685at2759"/>
<dbReference type="VEuPathDB" id="TriTrypDB:LPMP_251350"/>
<proteinExistence type="predicted"/>
<reference evidence="4 5" key="1">
    <citation type="journal article" date="2015" name="Sci. Rep.">
        <title>The genome of Leishmania panamensis: insights into genomics of the L. (Viannia) subgenus.</title>
        <authorList>
            <person name="Llanes A."/>
            <person name="Restrepo C.M."/>
            <person name="Vecchio G.D."/>
            <person name="Anguizola F.J."/>
            <person name="Lleonart R."/>
        </authorList>
    </citation>
    <scope>NUCLEOTIDE SEQUENCE [LARGE SCALE GENOMIC DNA]</scope>
    <source>
        <strain evidence="4 5">MHOM/PA/94/PSC-1</strain>
    </source>
</reference>
<feature type="domain" description="DICER-like HTH" evidence="3">
    <location>
        <begin position="192"/>
        <end position="291"/>
    </location>
</feature>
<dbReference type="Pfam" id="PF18176">
    <property type="entry name" value="KptA_kDCL"/>
    <property type="match status" value="1"/>
</dbReference>
<dbReference type="KEGG" id="lpan:LPMP_251350"/>
<evidence type="ECO:0000256" key="1">
    <source>
        <dbReference type="SAM" id="MobiDB-lite"/>
    </source>
</evidence>
<accession>A0A088RSP5</accession>
<dbReference type="InterPro" id="IPR040715">
    <property type="entry name" value="KptA_kDICER"/>
</dbReference>
<dbReference type="Pfam" id="PF18177">
    <property type="entry name" value="La_HTH_kDCL"/>
    <property type="match status" value="1"/>
</dbReference>
<dbReference type="EMBL" id="CP009394">
    <property type="protein sequence ID" value="AIN98998.1"/>
    <property type="molecule type" value="Genomic_DNA"/>
</dbReference>
<evidence type="ECO:0000259" key="3">
    <source>
        <dbReference type="Pfam" id="PF18177"/>
    </source>
</evidence>